<name>A0A8J3DRQ3_9HYPH</name>
<dbReference type="RefSeq" id="WP_189489544.1">
    <property type="nucleotide sequence ID" value="NZ_BMZO01000005.1"/>
</dbReference>
<gene>
    <name evidence="1" type="ORF">GCM10010136_16630</name>
</gene>
<reference evidence="1" key="1">
    <citation type="journal article" date="2014" name="Int. J. Syst. Evol. Microbiol.">
        <title>Complete genome sequence of Corynebacterium casei LMG S-19264T (=DSM 44701T), isolated from a smear-ripened cheese.</title>
        <authorList>
            <consortium name="US DOE Joint Genome Institute (JGI-PGF)"/>
            <person name="Walter F."/>
            <person name="Albersmeier A."/>
            <person name="Kalinowski J."/>
            <person name="Ruckert C."/>
        </authorList>
    </citation>
    <scope>NUCLEOTIDE SEQUENCE</scope>
    <source>
        <strain evidence="1">KCTC 42097</strain>
    </source>
</reference>
<dbReference type="AlphaFoldDB" id="A0A8J3DRQ3"/>
<protein>
    <submittedName>
        <fullName evidence="1">Uncharacterized protein</fullName>
    </submittedName>
</protein>
<proteinExistence type="predicted"/>
<comment type="caution">
    <text evidence="1">The sequence shown here is derived from an EMBL/GenBank/DDBJ whole genome shotgun (WGS) entry which is preliminary data.</text>
</comment>
<dbReference type="Proteomes" id="UP000641137">
    <property type="component" value="Unassembled WGS sequence"/>
</dbReference>
<evidence type="ECO:0000313" key="1">
    <source>
        <dbReference type="EMBL" id="GHC70394.1"/>
    </source>
</evidence>
<reference evidence="1" key="2">
    <citation type="submission" date="2020-09" db="EMBL/GenBank/DDBJ databases">
        <authorList>
            <person name="Sun Q."/>
            <person name="Kim S."/>
        </authorList>
    </citation>
    <scope>NUCLEOTIDE SEQUENCE</scope>
    <source>
        <strain evidence="1">KCTC 42097</strain>
    </source>
</reference>
<evidence type="ECO:0000313" key="2">
    <source>
        <dbReference type="Proteomes" id="UP000641137"/>
    </source>
</evidence>
<dbReference type="EMBL" id="BMZO01000005">
    <property type="protein sequence ID" value="GHC70394.1"/>
    <property type="molecule type" value="Genomic_DNA"/>
</dbReference>
<sequence>MSVPKVDNPPKGSLVDLVQQREKAPTSVSFTPNAAGPQNKIAVEDVQTKVNSMVSHSTTVGVAIGNAVDQKVALDIRQQYADTVTKGNAKNFPANQAKADAMIGKQTGSLAKTAASQIKAAHDYGDLVKLEKAAKKR</sequence>
<keyword evidence="2" id="KW-1185">Reference proteome</keyword>
<organism evidence="1 2">
    <name type="scientific">Limoniibacter endophyticus</name>
    <dbReference type="NCBI Taxonomy" id="1565040"/>
    <lineage>
        <taxon>Bacteria</taxon>
        <taxon>Pseudomonadati</taxon>
        <taxon>Pseudomonadota</taxon>
        <taxon>Alphaproteobacteria</taxon>
        <taxon>Hyphomicrobiales</taxon>
        <taxon>Bartonellaceae</taxon>
        <taxon>Limoniibacter</taxon>
    </lineage>
</organism>
<accession>A0A8J3DRQ3</accession>